<keyword evidence="6 10" id="KW-1133">Transmembrane helix</keyword>
<gene>
    <name evidence="11" type="ORF">WJX73_006494</name>
</gene>
<comment type="caution">
    <text evidence="11">The sequence shown here is derived from an EMBL/GenBank/DDBJ whole genome shotgun (WGS) entry which is preliminary data.</text>
</comment>
<feature type="region of interest" description="Disordered" evidence="9">
    <location>
        <begin position="151"/>
        <end position="172"/>
    </location>
</feature>
<evidence type="ECO:0000256" key="3">
    <source>
        <dbReference type="ARBA" id="ARBA00022448"/>
    </source>
</evidence>
<keyword evidence="5" id="KW-0653">Protein transport</keyword>
<dbReference type="PANTHER" id="PTHR12952:SF0">
    <property type="entry name" value="PROTEIN SYS1 HOMOLOG"/>
    <property type="match status" value="1"/>
</dbReference>
<keyword evidence="8 10" id="KW-0472">Membrane</keyword>
<dbReference type="AlphaFoldDB" id="A0AAW1NVX4"/>
<dbReference type="GO" id="GO:0034067">
    <property type="term" value="P:protein localization to Golgi apparatus"/>
    <property type="evidence" value="ECO:0007669"/>
    <property type="project" value="TreeGrafter"/>
</dbReference>
<evidence type="ECO:0000256" key="6">
    <source>
        <dbReference type="ARBA" id="ARBA00022989"/>
    </source>
</evidence>
<reference evidence="11 12" key="1">
    <citation type="journal article" date="2024" name="Nat. Commun.">
        <title>Phylogenomics reveals the evolutionary origins of lichenization in chlorophyte algae.</title>
        <authorList>
            <person name="Puginier C."/>
            <person name="Libourel C."/>
            <person name="Otte J."/>
            <person name="Skaloud P."/>
            <person name="Haon M."/>
            <person name="Grisel S."/>
            <person name="Petersen M."/>
            <person name="Berrin J.G."/>
            <person name="Delaux P.M."/>
            <person name="Dal Grande F."/>
            <person name="Keller J."/>
        </authorList>
    </citation>
    <scope>NUCLEOTIDE SEQUENCE [LARGE SCALE GENOMIC DNA]</scope>
    <source>
        <strain evidence="11 12">SAG 2036</strain>
    </source>
</reference>
<evidence type="ECO:0000256" key="9">
    <source>
        <dbReference type="SAM" id="MobiDB-lite"/>
    </source>
</evidence>
<evidence type="ECO:0000313" key="11">
    <source>
        <dbReference type="EMBL" id="KAK9796705.1"/>
    </source>
</evidence>
<feature type="transmembrane region" description="Helical" evidence="10">
    <location>
        <begin position="116"/>
        <end position="136"/>
    </location>
</feature>
<comment type="similarity">
    <text evidence="2">Belongs to the SYS1 family.</text>
</comment>
<dbReference type="GO" id="GO:0005802">
    <property type="term" value="C:trans-Golgi network"/>
    <property type="evidence" value="ECO:0007669"/>
    <property type="project" value="TreeGrafter"/>
</dbReference>
<dbReference type="GO" id="GO:0006895">
    <property type="term" value="P:Golgi to endosome transport"/>
    <property type="evidence" value="ECO:0007669"/>
    <property type="project" value="TreeGrafter"/>
</dbReference>
<dbReference type="EMBL" id="JALJOQ010000113">
    <property type="protein sequence ID" value="KAK9796705.1"/>
    <property type="molecule type" value="Genomic_DNA"/>
</dbReference>
<dbReference type="PANTHER" id="PTHR12952">
    <property type="entry name" value="SYS1"/>
    <property type="match status" value="1"/>
</dbReference>
<dbReference type="GO" id="GO:0005829">
    <property type="term" value="C:cytosol"/>
    <property type="evidence" value="ECO:0007669"/>
    <property type="project" value="GOC"/>
</dbReference>
<evidence type="ECO:0000256" key="2">
    <source>
        <dbReference type="ARBA" id="ARBA00008160"/>
    </source>
</evidence>
<feature type="transmembrane region" description="Helical" evidence="10">
    <location>
        <begin position="92"/>
        <end position="110"/>
    </location>
</feature>
<evidence type="ECO:0000256" key="10">
    <source>
        <dbReference type="SAM" id="Phobius"/>
    </source>
</evidence>
<keyword evidence="12" id="KW-1185">Reference proteome</keyword>
<protein>
    <recommendedName>
        <fullName evidence="13">Protein SYS1 homolog</fullName>
    </recommendedName>
</protein>
<dbReference type="GO" id="GO:0000139">
    <property type="term" value="C:Golgi membrane"/>
    <property type="evidence" value="ECO:0007669"/>
    <property type="project" value="UniProtKB-SubCell"/>
</dbReference>
<keyword evidence="7" id="KW-0333">Golgi apparatus</keyword>
<evidence type="ECO:0000256" key="4">
    <source>
        <dbReference type="ARBA" id="ARBA00022692"/>
    </source>
</evidence>
<dbReference type="InterPro" id="IPR019185">
    <property type="entry name" value="Integral_membrane_SYS1-rel"/>
</dbReference>
<dbReference type="Pfam" id="PF09801">
    <property type="entry name" value="SYS1"/>
    <property type="match status" value="1"/>
</dbReference>
<evidence type="ECO:0000313" key="12">
    <source>
        <dbReference type="Proteomes" id="UP001465755"/>
    </source>
</evidence>
<dbReference type="Proteomes" id="UP001465755">
    <property type="component" value="Unassembled WGS sequence"/>
</dbReference>
<evidence type="ECO:0008006" key="13">
    <source>
        <dbReference type="Google" id="ProtNLM"/>
    </source>
</evidence>
<keyword evidence="3" id="KW-0813">Transport</keyword>
<dbReference type="GO" id="GO:0043001">
    <property type="term" value="P:Golgi to plasma membrane protein transport"/>
    <property type="evidence" value="ECO:0007669"/>
    <property type="project" value="TreeGrafter"/>
</dbReference>
<evidence type="ECO:0000256" key="7">
    <source>
        <dbReference type="ARBA" id="ARBA00023034"/>
    </source>
</evidence>
<evidence type="ECO:0000256" key="1">
    <source>
        <dbReference type="ARBA" id="ARBA00004653"/>
    </source>
</evidence>
<sequence>MFYGNSTWDPVLIIAQIISLQCLFYISLGLLLWLLVGPYAMHLTLEHFFDSQLVNFNAFGGWMVSLSNVINALASALYLMYVVQRAKKCLDFAATLYFIHLAAVSVISGFPRTASWWIVNVTAFVICAALGEWLCVQRELQEIPIGSAAHRRRQAQSGSGRERDIEAQPLTS</sequence>
<name>A0AAW1NVX4_9CHLO</name>
<comment type="subcellular location">
    <subcellularLocation>
        <location evidence="1">Golgi apparatus membrane</location>
        <topology evidence="1">Multi-pass membrane protein</topology>
    </subcellularLocation>
</comment>
<keyword evidence="4 10" id="KW-0812">Transmembrane</keyword>
<evidence type="ECO:0000256" key="8">
    <source>
        <dbReference type="ARBA" id="ARBA00023136"/>
    </source>
</evidence>
<accession>A0AAW1NVX4</accession>
<feature type="transmembrane region" description="Helical" evidence="10">
    <location>
        <begin position="12"/>
        <end position="36"/>
    </location>
</feature>
<evidence type="ECO:0000256" key="5">
    <source>
        <dbReference type="ARBA" id="ARBA00022927"/>
    </source>
</evidence>
<proteinExistence type="inferred from homology"/>
<feature type="transmembrane region" description="Helical" evidence="10">
    <location>
        <begin position="56"/>
        <end position="80"/>
    </location>
</feature>
<organism evidence="11 12">
    <name type="scientific">Symbiochloris irregularis</name>
    <dbReference type="NCBI Taxonomy" id="706552"/>
    <lineage>
        <taxon>Eukaryota</taxon>
        <taxon>Viridiplantae</taxon>
        <taxon>Chlorophyta</taxon>
        <taxon>core chlorophytes</taxon>
        <taxon>Trebouxiophyceae</taxon>
        <taxon>Trebouxiales</taxon>
        <taxon>Trebouxiaceae</taxon>
        <taxon>Symbiochloris</taxon>
    </lineage>
</organism>